<evidence type="ECO:0000313" key="2">
    <source>
        <dbReference type="Proteomes" id="UP000738431"/>
    </source>
</evidence>
<dbReference type="RefSeq" id="WP_221031517.1">
    <property type="nucleotide sequence ID" value="NZ_CP139781.1"/>
</dbReference>
<reference evidence="1 2" key="1">
    <citation type="submission" date="2023-12" db="EMBL/GenBank/DDBJ databases">
        <title>Description of an unclassified Opitutus bacterium of Verrucomicrobiota.</title>
        <authorList>
            <person name="Zhang D.-F."/>
        </authorList>
    </citation>
    <scope>NUCLEOTIDE SEQUENCE [LARGE SCALE GENOMIC DNA]</scope>
    <source>
        <strain evidence="1 2">WL0086</strain>
    </source>
</reference>
<proteinExistence type="predicted"/>
<dbReference type="Proteomes" id="UP000738431">
    <property type="component" value="Chromosome"/>
</dbReference>
<keyword evidence="2" id="KW-1185">Reference proteome</keyword>
<accession>A0ABZ1C326</accession>
<protein>
    <submittedName>
        <fullName evidence="1">Uncharacterized protein</fullName>
    </submittedName>
</protein>
<dbReference type="EMBL" id="CP139781">
    <property type="protein sequence ID" value="WRQ86005.1"/>
    <property type="molecule type" value="Genomic_DNA"/>
</dbReference>
<organism evidence="1 2">
    <name type="scientific">Actomonas aquatica</name>
    <dbReference type="NCBI Taxonomy" id="2866162"/>
    <lineage>
        <taxon>Bacteria</taxon>
        <taxon>Pseudomonadati</taxon>
        <taxon>Verrucomicrobiota</taxon>
        <taxon>Opitutia</taxon>
        <taxon>Opitutales</taxon>
        <taxon>Opitutaceae</taxon>
        <taxon>Actomonas</taxon>
    </lineage>
</organism>
<sequence>MSDTPSSACERAGFAINPAFERALYEALLVAYGRILAKYNAFAQGSILRDVGKEVIAYLGRHGFPLDEQGNAEDMTRLTELFVQNGFVEKLDVEPAEAGDNFIWHNLYGRDAYQELHEISDNPFLACPLNLGLFYLAEKHGKSMKLHRKTFDPANNVVETQYEVVDQSAPSDGDVDPLVIENARLYQIAQERLDKLERAQKELRTLRGILPVCSCCRKIRDEQNEWHAMESYLSEHSDANFTHCYCPECEAKALRDIE</sequence>
<gene>
    <name evidence="1" type="ORF">K1X11_014420</name>
</gene>
<evidence type="ECO:0000313" key="1">
    <source>
        <dbReference type="EMBL" id="WRQ86005.1"/>
    </source>
</evidence>
<name>A0ABZ1C326_9BACT</name>